<name>A0A9K3E873_HELAN</name>
<reference evidence="2" key="2">
    <citation type="submission" date="2020-06" db="EMBL/GenBank/DDBJ databases">
        <title>Helianthus annuus Genome sequencing and assembly Release 2.</title>
        <authorList>
            <person name="Gouzy J."/>
            <person name="Langlade N."/>
            <person name="Munos S."/>
        </authorList>
    </citation>
    <scope>NUCLEOTIDE SEQUENCE</scope>
    <source>
        <tissue evidence="2">Leaves</tissue>
    </source>
</reference>
<proteinExistence type="predicted"/>
<evidence type="ECO:0000313" key="3">
    <source>
        <dbReference type="Proteomes" id="UP000215914"/>
    </source>
</evidence>
<evidence type="ECO:0000256" key="1">
    <source>
        <dbReference type="SAM" id="MobiDB-lite"/>
    </source>
</evidence>
<comment type="caution">
    <text evidence="2">The sequence shown here is derived from an EMBL/GenBank/DDBJ whole genome shotgun (WGS) entry which is preliminary data.</text>
</comment>
<sequence length="89" mass="9976">MFLSSSSSLSSWIPFPAENNTGRRNSSYGTPNLIILEHRTLSFWNALPEQLGSPDLINLDRRTKTFRIGSELRLGTPRSNTWIVGTLAI</sequence>
<keyword evidence="3" id="KW-1185">Reference proteome</keyword>
<feature type="region of interest" description="Disordered" evidence="1">
    <location>
        <begin position="1"/>
        <end position="26"/>
    </location>
</feature>
<dbReference type="Gramene" id="mRNA:HanXRQr2_Chr14g0636951">
    <property type="protein sequence ID" value="CDS:HanXRQr2_Chr14g0636951.1"/>
    <property type="gene ID" value="HanXRQr2_Chr14g0636951"/>
</dbReference>
<organism evidence="2 3">
    <name type="scientific">Helianthus annuus</name>
    <name type="common">Common sunflower</name>
    <dbReference type="NCBI Taxonomy" id="4232"/>
    <lineage>
        <taxon>Eukaryota</taxon>
        <taxon>Viridiplantae</taxon>
        <taxon>Streptophyta</taxon>
        <taxon>Embryophyta</taxon>
        <taxon>Tracheophyta</taxon>
        <taxon>Spermatophyta</taxon>
        <taxon>Magnoliopsida</taxon>
        <taxon>eudicotyledons</taxon>
        <taxon>Gunneridae</taxon>
        <taxon>Pentapetalae</taxon>
        <taxon>asterids</taxon>
        <taxon>campanulids</taxon>
        <taxon>Asterales</taxon>
        <taxon>Asteraceae</taxon>
        <taxon>Asteroideae</taxon>
        <taxon>Heliantheae alliance</taxon>
        <taxon>Heliantheae</taxon>
        <taxon>Helianthus</taxon>
    </lineage>
</organism>
<evidence type="ECO:0000313" key="2">
    <source>
        <dbReference type="EMBL" id="KAF5768479.1"/>
    </source>
</evidence>
<dbReference type="Proteomes" id="UP000215914">
    <property type="component" value="Unassembled WGS sequence"/>
</dbReference>
<dbReference type="EMBL" id="MNCJ02000329">
    <property type="protein sequence ID" value="KAF5768479.1"/>
    <property type="molecule type" value="Genomic_DNA"/>
</dbReference>
<protein>
    <submittedName>
        <fullName evidence="2">Uncharacterized protein</fullName>
    </submittedName>
</protein>
<dbReference type="AlphaFoldDB" id="A0A9K3E873"/>
<accession>A0A9K3E873</accession>
<reference evidence="2" key="1">
    <citation type="journal article" date="2017" name="Nature">
        <title>The sunflower genome provides insights into oil metabolism, flowering and Asterid evolution.</title>
        <authorList>
            <person name="Badouin H."/>
            <person name="Gouzy J."/>
            <person name="Grassa C.J."/>
            <person name="Murat F."/>
            <person name="Staton S.E."/>
            <person name="Cottret L."/>
            <person name="Lelandais-Briere C."/>
            <person name="Owens G.L."/>
            <person name="Carrere S."/>
            <person name="Mayjonade B."/>
            <person name="Legrand L."/>
            <person name="Gill N."/>
            <person name="Kane N.C."/>
            <person name="Bowers J.E."/>
            <person name="Hubner S."/>
            <person name="Bellec A."/>
            <person name="Berard A."/>
            <person name="Berges H."/>
            <person name="Blanchet N."/>
            <person name="Boniface M.C."/>
            <person name="Brunel D."/>
            <person name="Catrice O."/>
            <person name="Chaidir N."/>
            <person name="Claudel C."/>
            <person name="Donnadieu C."/>
            <person name="Faraut T."/>
            <person name="Fievet G."/>
            <person name="Helmstetter N."/>
            <person name="King M."/>
            <person name="Knapp S.J."/>
            <person name="Lai Z."/>
            <person name="Le Paslier M.C."/>
            <person name="Lippi Y."/>
            <person name="Lorenzon L."/>
            <person name="Mandel J.R."/>
            <person name="Marage G."/>
            <person name="Marchand G."/>
            <person name="Marquand E."/>
            <person name="Bret-Mestries E."/>
            <person name="Morien E."/>
            <person name="Nambeesan S."/>
            <person name="Nguyen T."/>
            <person name="Pegot-Espagnet P."/>
            <person name="Pouilly N."/>
            <person name="Raftis F."/>
            <person name="Sallet E."/>
            <person name="Schiex T."/>
            <person name="Thomas J."/>
            <person name="Vandecasteele C."/>
            <person name="Vares D."/>
            <person name="Vear F."/>
            <person name="Vautrin S."/>
            <person name="Crespi M."/>
            <person name="Mangin B."/>
            <person name="Burke J.M."/>
            <person name="Salse J."/>
            <person name="Munos S."/>
            <person name="Vincourt P."/>
            <person name="Rieseberg L.H."/>
            <person name="Langlade N.B."/>
        </authorList>
    </citation>
    <scope>NUCLEOTIDE SEQUENCE</scope>
    <source>
        <tissue evidence="2">Leaves</tissue>
    </source>
</reference>
<feature type="compositionally biased region" description="Low complexity" evidence="1">
    <location>
        <begin position="1"/>
        <end position="11"/>
    </location>
</feature>
<gene>
    <name evidence="2" type="ORF">HanXRQr2_Chr14g0636951</name>
</gene>